<protein>
    <submittedName>
        <fullName evidence="1">Uncharacterized protein</fullName>
    </submittedName>
</protein>
<dbReference type="RefSeq" id="WP_137064825.1">
    <property type="nucleotide sequence ID" value="NZ_CP040748.1"/>
</dbReference>
<evidence type="ECO:0000313" key="1">
    <source>
        <dbReference type="EMBL" id="TKI64364.1"/>
    </source>
</evidence>
<dbReference type="EMBL" id="SZPY01000001">
    <property type="protein sequence ID" value="TKI64364.1"/>
    <property type="molecule type" value="Genomic_DNA"/>
</dbReference>
<reference evidence="1 2" key="1">
    <citation type="submission" date="2019-04" db="EMBL/GenBank/DDBJ databases">
        <authorList>
            <person name="Dong K."/>
        </authorList>
    </citation>
    <scope>NUCLEOTIDE SEQUENCE [LARGE SCALE GENOMIC DNA]</scope>
    <source>
        <strain evidence="2">dk3543</strain>
    </source>
</reference>
<evidence type="ECO:0000313" key="2">
    <source>
        <dbReference type="Proteomes" id="UP000307808"/>
    </source>
</evidence>
<dbReference type="OrthoDB" id="3568381at2"/>
<dbReference type="AlphaFoldDB" id="A0A4U2YTJ9"/>
<keyword evidence="2" id="KW-1185">Reference proteome</keyword>
<gene>
    <name evidence="1" type="ORF">FC770_04270</name>
</gene>
<accession>A0A4U2YTJ9</accession>
<organism evidence="1 2">
    <name type="scientific">Nocardioides jishulii</name>
    <dbReference type="NCBI Taxonomy" id="2575440"/>
    <lineage>
        <taxon>Bacteria</taxon>
        <taxon>Bacillati</taxon>
        <taxon>Actinomycetota</taxon>
        <taxon>Actinomycetes</taxon>
        <taxon>Propionibacteriales</taxon>
        <taxon>Nocardioidaceae</taxon>
        <taxon>Nocardioides</taxon>
    </lineage>
</organism>
<proteinExistence type="predicted"/>
<name>A0A4U2YTJ9_9ACTN</name>
<sequence>MTQHLTDIHLQVLTYLALLEETDLDELSYVSELPDSDCEAELMDMAAAGTAKWGNGPDAWVVTDAGRAEHARGVTAELEKVGARELVAQTHDVVTHWGDDQAAVAEAVVRLAARMRRFAGYGHRLEAAAEGRGPEEWDRVVALLKKDLATTLGLA</sequence>
<dbReference type="Proteomes" id="UP000307808">
    <property type="component" value="Unassembled WGS sequence"/>
</dbReference>
<comment type="caution">
    <text evidence="1">The sequence shown here is derived from an EMBL/GenBank/DDBJ whole genome shotgun (WGS) entry which is preliminary data.</text>
</comment>